<dbReference type="Proteomes" id="UP000037507">
    <property type="component" value="Unassembled WGS sequence"/>
</dbReference>
<dbReference type="OrthoDB" id="8552614at2"/>
<proteinExistence type="predicted"/>
<dbReference type="Gene3D" id="2.180.10.10">
    <property type="entry name" value="RHS repeat-associated core"/>
    <property type="match status" value="1"/>
</dbReference>
<comment type="caution">
    <text evidence="3">The sequence shown here is derived from an EMBL/GenBank/DDBJ whole genome shotgun (WGS) entry which is preliminary data.</text>
</comment>
<sequence length="180" mass="19890">MGGTTWYLHGDNNALVFEKELNANGVTENRHYLQAAGMTFALVTTRSGAGVSSTASDLSKRSAPVRYFHQDHLNSIAVITDEAGQVVERLAYDPRGKRRNANGLADKNDRLVGQTTDRGYTEHEHLDEVGLIHMNGRVYDPLIGRFMSADPFIQSPGNLQSYNRYAYVMNNPLAMTDPSG</sequence>
<evidence type="ECO:0000259" key="2">
    <source>
        <dbReference type="Pfam" id="PF25023"/>
    </source>
</evidence>
<dbReference type="InterPro" id="IPR050708">
    <property type="entry name" value="T6SS_VgrG/RHS"/>
</dbReference>
<dbReference type="AlphaFoldDB" id="A0A2T7UFF8"/>
<organism evidence="3 4">
    <name type="scientific">Limnohabitans planktonicus II-D5</name>
    <dbReference type="NCBI Taxonomy" id="1293045"/>
    <lineage>
        <taxon>Bacteria</taxon>
        <taxon>Pseudomonadati</taxon>
        <taxon>Pseudomonadota</taxon>
        <taxon>Betaproteobacteria</taxon>
        <taxon>Burkholderiales</taxon>
        <taxon>Comamonadaceae</taxon>
        <taxon>Limnohabitans</taxon>
    </lineage>
</organism>
<keyword evidence="1" id="KW-0677">Repeat</keyword>
<dbReference type="NCBIfam" id="TIGR03696">
    <property type="entry name" value="Rhs_assc_core"/>
    <property type="match status" value="1"/>
</dbReference>
<accession>A0A2T7UFF8</accession>
<dbReference type="STRING" id="1293045.H663_05220"/>
<evidence type="ECO:0000313" key="3">
    <source>
        <dbReference type="EMBL" id="PVE43437.1"/>
    </source>
</evidence>
<keyword evidence="4" id="KW-1185">Reference proteome</keyword>
<dbReference type="Pfam" id="PF25023">
    <property type="entry name" value="TEN_YD-shell"/>
    <property type="match status" value="1"/>
</dbReference>
<dbReference type="InterPro" id="IPR022385">
    <property type="entry name" value="Rhs_assc_core"/>
</dbReference>
<gene>
    <name evidence="3" type="ORF">H663_006995</name>
</gene>
<dbReference type="PANTHER" id="PTHR32305:SF15">
    <property type="entry name" value="PROTEIN RHSA-RELATED"/>
    <property type="match status" value="1"/>
</dbReference>
<feature type="domain" description="Teneurin-like YD-shell" evidence="2">
    <location>
        <begin position="67"/>
        <end position="172"/>
    </location>
</feature>
<name>A0A2T7UFF8_9BURK</name>
<evidence type="ECO:0000313" key="4">
    <source>
        <dbReference type="Proteomes" id="UP000037507"/>
    </source>
</evidence>
<evidence type="ECO:0000256" key="1">
    <source>
        <dbReference type="ARBA" id="ARBA00022737"/>
    </source>
</evidence>
<dbReference type="EMBL" id="LFYT02000006">
    <property type="protein sequence ID" value="PVE43437.1"/>
    <property type="molecule type" value="Genomic_DNA"/>
</dbReference>
<dbReference type="InterPro" id="IPR056823">
    <property type="entry name" value="TEN-like_YD-shell"/>
</dbReference>
<reference evidence="3" key="1">
    <citation type="submission" date="2017-04" db="EMBL/GenBank/DDBJ databases">
        <title>Unexpected and diverse lifestyles within the genus Limnohabitans.</title>
        <authorList>
            <person name="Kasalicky V."/>
            <person name="Mehrshad M."/>
            <person name="Andrei S.-A."/>
            <person name="Salcher M."/>
            <person name="Kratochvilova H."/>
            <person name="Simek K."/>
            <person name="Ghai R."/>
        </authorList>
    </citation>
    <scope>NUCLEOTIDE SEQUENCE [LARGE SCALE GENOMIC DNA]</scope>
    <source>
        <strain evidence="3">II-D5</strain>
    </source>
</reference>
<dbReference type="PANTHER" id="PTHR32305">
    <property type="match status" value="1"/>
</dbReference>
<protein>
    <recommendedName>
        <fullName evidence="2">Teneurin-like YD-shell domain-containing protein</fullName>
    </recommendedName>
</protein>